<keyword evidence="1" id="KW-0472">Membrane</keyword>
<keyword evidence="3" id="KW-1185">Reference proteome</keyword>
<dbReference type="Proteomes" id="UP001331761">
    <property type="component" value="Unassembled WGS sequence"/>
</dbReference>
<keyword evidence="1" id="KW-1133">Transmembrane helix</keyword>
<gene>
    <name evidence="2" type="ORF">GCK32_007626</name>
</gene>
<proteinExistence type="predicted"/>
<accession>A0AAN8IYB2</accession>
<organism evidence="2 3">
    <name type="scientific">Trichostrongylus colubriformis</name>
    <name type="common">Black scour worm</name>
    <dbReference type="NCBI Taxonomy" id="6319"/>
    <lineage>
        <taxon>Eukaryota</taxon>
        <taxon>Metazoa</taxon>
        <taxon>Ecdysozoa</taxon>
        <taxon>Nematoda</taxon>
        <taxon>Chromadorea</taxon>
        <taxon>Rhabditida</taxon>
        <taxon>Rhabditina</taxon>
        <taxon>Rhabditomorpha</taxon>
        <taxon>Strongyloidea</taxon>
        <taxon>Trichostrongylidae</taxon>
        <taxon>Trichostrongylus</taxon>
    </lineage>
</organism>
<evidence type="ECO:0000256" key="1">
    <source>
        <dbReference type="SAM" id="Phobius"/>
    </source>
</evidence>
<protein>
    <submittedName>
        <fullName evidence="2">Uncharacterized protein</fullName>
    </submittedName>
</protein>
<keyword evidence="1" id="KW-0812">Transmembrane</keyword>
<dbReference type="EMBL" id="WIXE01001077">
    <property type="protein sequence ID" value="KAK5986027.1"/>
    <property type="molecule type" value="Genomic_DNA"/>
</dbReference>
<sequence>MFAHVARGVATLMQLRHSLFNQFQASISEPFIEFEPDISQLLNTKMEEHEMWSKSPLQKESIQMRNNRRMPQPLSEKDRSYIAGIIFASVLAVTLITIAIVMWACII</sequence>
<evidence type="ECO:0000313" key="2">
    <source>
        <dbReference type="EMBL" id="KAK5986027.1"/>
    </source>
</evidence>
<evidence type="ECO:0000313" key="3">
    <source>
        <dbReference type="Proteomes" id="UP001331761"/>
    </source>
</evidence>
<dbReference type="AlphaFoldDB" id="A0AAN8IYB2"/>
<feature type="transmembrane region" description="Helical" evidence="1">
    <location>
        <begin position="81"/>
        <end position="106"/>
    </location>
</feature>
<comment type="caution">
    <text evidence="2">The sequence shown here is derived from an EMBL/GenBank/DDBJ whole genome shotgun (WGS) entry which is preliminary data.</text>
</comment>
<name>A0AAN8IYB2_TRICO</name>
<reference evidence="2 3" key="1">
    <citation type="submission" date="2019-10" db="EMBL/GenBank/DDBJ databases">
        <title>Assembly and Annotation for the nematode Trichostrongylus colubriformis.</title>
        <authorList>
            <person name="Martin J."/>
        </authorList>
    </citation>
    <scope>NUCLEOTIDE SEQUENCE [LARGE SCALE GENOMIC DNA]</scope>
    <source>
        <strain evidence="2">G859</strain>
        <tissue evidence="2">Whole worm</tissue>
    </source>
</reference>